<dbReference type="InterPro" id="IPR036770">
    <property type="entry name" value="Ankyrin_rpt-contain_sf"/>
</dbReference>
<dbReference type="SUPFAM" id="SSF48403">
    <property type="entry name" value="Ankyrin repeat"/>
    <property type="match status" value="1"/>
</dbReference>
<dbReference type="STRING" id="312017.A4VEY9"/>
<protein>
    <submittedName>
        <fullName evidence="4">Ankyrin repeat protein</fullName>
    </submittedName>
</protein>
<dbReference type="OMA" id="NIDEWFF"/>
<dbReference type="HOGENOM" id="CLU_1126361_0_0_1"/>
<dbReference type="InterPro" id="IPR011992">
    <property type="entry name" value="EF-hand-dom_pair"/>
</dbReference>
<sequence length="238" mass="26481">MNSFHNENLISACQNGSVDEAKKSISNGASVDYQDQDGNNGLHYGAMNGKVEVLRFLVSNSIPLDVLNNDGKTALHLACEKGDKECIFFLVTNGASVEIKNKSGQKPGEGNMEAKMLLNNIVCEEKAFNILPPAQKAKILEIFYDVDSDGQKQIDLSKSKRFNKYIDEQINDGGIEKDAKDFIKACAVCNKETVNIDEWIFAFSKLYAVDQAAFDKFVDDYDKAVEKKGKLKNLEFEQ</sequence>
<dbReference type="EMBL" id="GG662536">
    <property type="protein sequence ID" value="EDK31231.1"/>
    <property type="molecule type" value="Genomic_DNA"/>
</dbReference>
<dbReference type="Gene3D" id="1.25.40.20">
    <property type="entry name" value="Ankyrin repeat-containing domain"/>
    <property type="match status" value="1"/>
</dbReference>
<evidence type="ECO:0000313" key="5">
    <source>
        <dbReference type="Proteomes" id="UP000009168"/>
    </source>
</evidence>
<dbReference type="PANTHER" id="PTHR24171">
    <property type="entry name" value="ANKYRIN REPEAT DOMAIN-CONTAINING PROTEIN 39-RELATED"/>
    <property type="match status" value="1"/>
</dbReference>
<proteinExistence type="predicted"/>
<dbReference type="Pfam" id="PF12796">
    <property type="entry name" value="Ank_2"/>
    <property type="match status" value="1"/>
</dbReference>
<dbReference type="InterPro" id="IPR002110">
    <property type="entry name" value="Ankyrin_rpt"/>
</dbReference>
<dbReference type="InParanoid" id="A4VEY9"/>
<dbReference type="PROSITE" id="PS50088">
    <property type="entry name" value="ANK_REPEAT"/>
    <property type="match status" value="2"/>
</dbReference>
<dbReference type="KEGG" id="tet:TTHERM_00419759"/>
<dbReference type="AlphaFoldDB" id="A4VEY9"/>
<dbReference type="SUPFAM" id="SSF47473">
    <property type="entry name" value="EF-hand"/>
    <property type="match status" value="1"/>
</dbReference>
<dbReference type="RefSeq" id="XP_001470698.1">
    <property type="nucleotide sequence ID" value="XM_001470648.1"/>
</dbReference>
<dbReference type="OrthoDB" id="10264606at2759"/>
<evidence type="ECO:0000256" key="2">
    <source>
        <dbReference type="ARBA" id="ARBA00023043"/>
    </source>
</evidence>
<keyword evidence="1" id="KW-0677">Repeat</keyword>
<feature type="repeat" description="ANK" evidence="3">
    <location>
        <begin position="37"/>
        <end position="69"/>
    </location>
</feature>
<evidence type="ECO:0000256" key="1">
    <source>
        <dbReference type="ARBA" id="ARBA00022737"/>
    </source>
</evidence>
<gene>
    <name evidence="4" type="ORF">TTHERM_00419759</name>
</gene>
<feature type="repeat" description="ANK" evidence="3">
    <location>
        <begin position="70"/>
        <end position="102"/>
    </location>
</feature>
<dbReference type="eggNOG" id="KOG4177">
    <property type="taxonomic scope" value="Eukaryota"/>
</dbReference>
<dbReference type="GeneID" id="7824475"/>
<keyword evidence="2 3" id="KW-0040">ANK repeat</keyword>
<accession>A4VEY9</accession>
<keyword evidence="5" id="KW-1185">Reference proteome</keyword>
<name>A4VEY9_TETTS</name>
<evidence type="ECO:0000313" key="4">
    <source>
        <dbReference type="EMBL" id="EDK31231.1"/>
    </source>
</evidence>
<dbReference type="PROSITE" id="PS50297">
    <property type="entry name" value="ANK_REP_REGION"/>
    <property type="match status" value="2"/>
</dbReference>
<organism evidence="4 5">
    <name type="scientific">Tetrahymena thermophila (strain SB210)</name>
    <dbReference type="NCBI Taxonomy" id="312017"/>
    <lineage>
        <taxon>Eukaryota</taxon>
        <taxon>Sar</taxon>
        <taxon>Alveolata</taxon>
        <taxon>Ciliophora</taxon>
        <taxon>Intramacronucleata</taxon>
        <taxon>Oligohymenophorea</taxon>
        <taxon>Hymenostomatida</taxon>
        <taxon>Tetrahymenina</taxon>
        <taxon>Tetrahymenidae</taxon>
        <taxon>Tetrahymena</taxon>
    </lineage>
</organism>
<reference evidence="5" key="1">
    <citation type="journal article" date="2006" name="PLoS Biol.">
        <title>Macronuclear genome sequence of the ciliate Tetrahymena thermophila, a model eukaryote.</title>
        <authorList>
            <person name="Eisen J.A."/>
            <person name="Coyne R.S."/>
            <person name="Wu M."/>
            <person name="Wu D."/>
            <person name="Thiagarajan M."/>
            <person name="Wortman J.R."/>
            <person name="Badger J.H."/>
            <person name="Ren Q."/>
            <person name="Amedeo P."/>
            <person name="Jones K.M."/>
            <person name="Tallon L.J."/>
            <person name="Delcher A.L."/>
            <person name="Salzberg S.L."/>
            <person name="Silva J.C."/>
            <person name="Haas B.J."/>
            <person name="Majoros W.H."/>
            <person name="Farzad M."/>
            <person name="Carlton J.M."/>
            <person name="Smith R.K. Jr."/>
            <person name="Garg J."/>
            <person name="Pearlman R.E."/>
            <person name="Karrer K.M."/>
            <person name="Sun L."/>
            <person name="Manning G."/>
            <person name="Elde N.C."/>
            <person name="Turkewitz A.P."/>
            <person name="Asai D.J."/>
            <person name="Wilkes D.E."/>
            <person name="Wang Y."/>
            <person name="Cai H."/>
            <person name="Collins K."/>
            <person name="Stewart B.A."/>
            <person name="Lee S.R."/>
            <person name="Wilamowska K."/>
            <person name="Weinberg Z."/>
            <person name="Ruzzo W.L."/>
            <person name="Wloga D."/>
            <person name="Gaertig J."/>
            <person name="Frankel J."/>
            <person name="Tsao C.-C."/>
            <person name="Gorovsky M.A."/>
            <person name="Keeling P.J."/>
            <person name="Waller R.F."/>
            <person name="Patron N.J."/>
            <person name="Cherry J.M."/>
            <person name="Stover N.A."/>
            <person name="Krieger C.J."/>
            <person name="del Toro C."/>
            <person name="Ryder H.F."/>
            <person name="Williamson S.C."/>
            <person name="Barbeau R.A."/>
            <person name="Hamilton E.P."/>
            <person name="Orias E."/>
        </authorList>
    </citation>
    <scope>NUCLEOTIDE SEQUENCE [LARGE SCALE GENOMIC DNA]</scope>
    <source>
        <strain evidence="5">SB210</strain>
    </source>
</reference>
<dbReference type="SMART" id="SM00248">
    <property type="entry name" value="ANK"/>
    <property type="match status" value="3"/>
</dbReference>
<dbReference type="Proteomes" id="UP000009168">
    <property type="component" value="Unassembled WGS sequence"/>
</dbReference>
<evidence type="ECO:0000256" key="3">
    <source>
        <dbReference type="PROSITE-ProRule" id="PRU00023"/>
    </source>
</evidence>